<gene>
    <name evidence="1" type="ORF">GCM10022384_70640</name>
</gene>
<protein>
    <submittedName>
        <fullName evidence="1">Uncharacterized protein</fullName>
    </submittedName>
</protein>
<proteinExistence type="predicted"/>
<dbReference type="Proteomes" id="UP001500034">
    <property type="component" value="Unassembled WGS sequence"/>
</dbReference>
<organism evidence="1 2">
    <name type="scientific">Streptomyces marokkonensis</name>
    <dbReference type="NCBI Taxonomy" id="324855"/>
    <lineage>
        <taxon>Bacteria</taxon>
        <taxon>Bacillati</taxon>
        <taxon>Actinomycetota</taxon>
        <taxon>Actinomycetes</taxon>
        <taxon>Kitasatosporales</taxon>
        <taxon>Streptomycetaceae</taxon>
        <taxon>Streptomyces</taxon>
    </lineage>
</organism>
<keyword evidence="2" id="KW-1185">Reference proteome</keyword>
<evidence type="ECO:0000313" key="2">
    <source>
        <dbReference type="Proteomes" id="UP001500034"/>
    </source>
</evidence>
<sequence length="112" mass="11919">MVTDPVARRQTQIDVAVVEPGPGGSKQAVHLLGEAKWGTVMGLSHLERLTRAREVLTARGMDTSRCQLACFSANGFGDSLRREVSHGAQGEDGVLLIGPDELYGGPSRAPLH</sequence>
<name>A0ABP7SZ79_9ACTN</name>
<evidence type="ECO:0000313" key="1">
    <source>
        <dbReference type="EMBL" id="GAA4018698.1"/>
    </source>
</evidence>
<reference evidence="2" key="1">
    <citation type="journal article" date="2019" name="Int. J. Syst. Evol. Microbiol.">
        <title>The Global Catalogue of Microorganisms (GCM) 10K type strain sequencing project: providing services to taxonomists for standard genome sequencing and annotation.</title>
        <authorList>
            <consortium name="The Broad Institute Genomics Platform"/>
            <consortium name="The Broad Institute Genome Sequencing Center for Infectious Disease"/>
            <person name="Wu L."/>
            <person name="Ma J."/>
        </authorList>
    </citation>
    <scope>NUCLEOTIDE SEQUENCE [LARGE SCALE GENOMIC DNA]</scope>
    <source>
        <strain evidence="2">JCM 17027</strain>
    </source>
</reference>
<comment type="caution">
    <text evidence="1">The sequence shown here is derived from an EMBL/GenBank/DDBJ whole genome shotgun (WGS) entry which is preliminary data.</text>
</comment>
<accession>A0ABP7SZ79</accession>
<dbReference type="EMBL" id="BAABCQ010000345">
    <property type="protein sequence ID" value="GAA4018698.1"/>
    <property type="molecule type" value="Genomic_DNA"/>
</dbReference>